<dbReference type="Gene3D" id="3.40.50.620">
    <property type="entry name" value="HUPs"/>
    <property type="match status" value="1"/>
</dbReference>
<gene>
    <name evidence="6" type="ORF">ElyMa_005443400</name>
</gene>
<dbReference type="AlphaFoldDB" id="A0AAV4ENB6"/>
<dbReference type="Proteomes" id="UP000762676">
    <property type="component" value="Unassembled WGS sequence"/>
</dbReference>
<dbReference type="InterPro" id="IPR014729">
    <property type="entry name" value="Rossmann-like_a/b/a_fold"/>
</dbReference>
<dbReference type="GO" id="GO:0000053">
    <property type="term" value="P:argininosuccinate metabolic process"/>
    <property type="evidence" value="ECO:0007669"/>
    <property type="project" value="TreeGrafter"/>
</dbReference>
<keyword evidence="2" id="KW-0436">Ligase</keyword>
<dbReference type="InterPro" id="IPR001518">
    <property type="entry name" value="Arginosuc_synth"/>
</dbReference>
<keyword evidence="4" id="KW-0067">ATP-binding</keyword>
<dbReference type="GO" id="GO:0004055">
    <property type="term" value="F:argininosuccinate synthase activity"/>
    <property type="evidence" value="ECO:0007669"/>
    <property type="project" value="InterPro"/>
</dbReference>
<feature type="non-terminal residue" evidence="6">
    <location>
        <position position="63"/>
    </location>
</feature>
<evidence type="ECO:0000256" key="4">
    <source>
        <dbReference type="ARBA" id="ARBA00022840"/>
    </source>
</evidence>
<evidence type="ECO:0000256" key="3">
    <source>
        <dbReference type="ARBA" id="ARBA00022741"/>
    </source>
</evidence>
<dbReference type="GO" id="GO:0005737">
    <property type="term" value="C:cytoplasm"/>
    <property type="evidence" value="ECO:0007669"/>
    <property type="project" value="TreeGrafter"/>
</dbReference>
<sequence length="63" mass="6721">MSGDKPGAGEKVVLAYSGGLDTSTILVWLQEQGYQVIAYLANIGQDEDYEAVKAKAIKFGALK</sequence>
<proteinExistence type="predicted"/>
<dbReference type="Pfam" id="PF00764">
    <property type="entry name" value="Arginosuc_synth"/>
    <property type="match status" value="1"/>
</dbReference>
<feature type="domain" description="Arginosuccinate synthase-like N-terminal" evidence="5">
    <location>
        <begin position="11"/>
        <end position="63"/>
    </location>
</feature>
<dbReference type="PANTHER" id="PTHR11587:SF2">
    <property type="entry name" value="ARGININOSUCCINATE SYNTHASE"/>
    <property type="match status" value="1"/>
</dbReference>
<reference evidence="6 7" key="1">
    <citation type="journal article" date="2021" name="Elife">
        <title>Chloroplast acquisition without the gene transfer in kleptoplastic sea slugs, Plakobranchus ocellatus.</title>
        <authorList>
            <person name="Maeda T."/>
            <person name="Takahashi S."/>
            <person name="Yoshida T."/>
            <person name="Shimamura S."/>
            <person name="Takaki Y."/>
            <person name="Nagai Y."/>
            <person name="Toyoda A."/>
            <person name="Suzuki Y."/>
            <person name="Arimoto A."/>
            <person name="Ishii H."/>
            <person name="Satoh N."/>
            <person name="Nishiyama T."/>
            <person name="Hasebe M."/>
            <person name="Maruyama T."/>
            <person name="Minagawa J."/>
            <person name="Obokata J."/>
            <person name="Shigenobu S."/>
        </authorList>
    </citation>
    <scope>NUCLEOTIDE SEQUENCE [LARGE SCALE GENOMIC DNA]</scope>
</reference>
<dbReference type="SUPFAM" id="SSF52402">
    <property type="entry name" value="Adenine nucleotide alpha hydrolases-like"/>
    <property type="match status" value="1"/>
</dbReference>
<comment type="caution">
    <text evidence="6">The sequence shown here is derived from an EMBL/GenBank/DDBJ whole genome shotgun (WGS) entry which is preliminary data.</text>
</comment>
<dbReference type="GO" id="GO:0006526">
    <property type="term" value="P:L-arginine biosynthetic process"/>
    <property type="evidence" value="ECO:0007669"/>
    <property type="project" value="InterPro"/>
</dbReference>
<dbReference type="EMBL" id="BMAT01010859">
    <property type="protein sequence ID" value="GFR61925.1"/>
    <property type="molecule type" value="Genomic_DNA"/>
</dbReference>
<dbReference type="GO" id="GO:0005524">
    <property type="term" value="F:ATP binding"/>
    <property type="evidence" value="ECO:0007669"/>
    <property type="project" value="UniProtKB-KW"/>
</dbReference>
<evidence type="ECO:0000313" key="7">
    <source>
        <dbReference type="Proteomes" id="UP000762676"/>
    </source>
</evidence>
<evidence type="ECO:0000256" key="2">
    <source>
        <dbReference type="ARBA" id="ARBA00022598"/>
    </source>
</evidence>
<dbReference type="InterPro" id="IPR018223">
    <property type="entry name" value="Arginosuc_synth_CS"/>
</dbReference>
<evidence type="ECO:0000256" key="1">
    <source>
        <dbReference type="ARBA" id="ARBA00005154"/>
    </source>
</evidence>
<evidence type="ECO:0000259" key="5">
    <source>
        <dbReference type="Pfam" id="PF00764"/>
    </source>
</evidence>
<dbReference type="GO" id="GO:0000050">
    <property type="term" value="P:urea cycle"/>
    <property type="evidence" value="ECO:0007669"/>
    <property type="project" value="TreeGrafter"/>
</dbReference>
<protein>
    <submittedName>
        <fullName evidence="6">Argininosuccinate synthase</fullName>
    </submittedName>
</protein>
<evidence type="ECO:0000313" key="6">
    <source>
        <dbReference type="EMBL" id="GFR61925.1"/>
    </source>
</evidence>
<organism evidence="6 7">
    <name type="scientific">Elysia marginata</name>
    <dbReference type="NCBI Taxonomy" id="1093978"/>
    <lineage>
        <taxon>Eukaryota</taxon>
        <taxon>Metazoa</taxon>
        <taxon>Spiralia</taxon>
        <taxon>Lophotrochozoa</taxon>
        <taxon>Mollusca</taxon>
        <taxon>Gastropoda</taxon>
        <taxon>Heterobranchia</taxon>
        <taxon>Euthyneura</taxon>
        <taxon>Panpulmonata</taxon>
        <taxon>Sacoglossa</taxon>
        <taxon>Placobranchoidea</taxon>
        <taxon>Plakobranchidae</taxon>
        <taxon>Elysia</taxon>
    </lineage>
</organism>
<keyword evidence="7" id="KW-1185">Reference proteome</keyword>
<dbReference type="PANTHER" id="PTHR11587">
    <property type="entry name" value="ARGININOSUCCINATE SYNTHASE"/>
    <property type="match status" value="1"/>
</dbReference>
<dbReference type="InterPro" id="IPR048267">
    <property type="entry name" value="Arginosuc_syn_N"/>
</dbReference>
<comment type="pathway">
    <text evidence="1">Nitrogen metabolism; urea cycle; (N(omega)-L-arginino)succinate from L-aspartate and L-citrulline: step 1/1.</text>
</comment>
<dbReference type="PROSITE" id="PS00564">
    <property type="entry name" value="ARGININOSUCCIN_SYN_1"/>
    <property type="match status" value="1"/>
</dbReference>
<keyword evidence="3" id="KW-0547">Nucleotide-binding</keyword>
<accession>A0AAV4ENB6</accession>
<name>A0AAV4ENB6_9GAST</name>